<accession>A0A8T0L1H8</accession>
<reference evidence="1 2" key="1">
    <citation type="submission" date="2020-05" db="EMBL/GenBank/DDBJ databases">
        <title>Vigna angularis (adzuki bean) Var. LongXiaoDou No. 4 denovo assembly.</title>
        <authorList>
            <person name="Xiang H."/>
        </authorList>
    </citation>
    <scope>NUCLEOTIDE SEQUENCE [LARGE SCALE GENOMIC DNA]</scope>
    <source>
        <tissue evidence="1">Leaf</tissue>
    </source>
</reference>
<dbReference type="InterPro" id="IPR008480">
    <property type="entry name" value="DUF761_pln"/>
</dbReference>
<gene>
    <name evidence="1" type="ORF">HKW66_Vig0057960</name>
</gene>
<sequence length="276" mass="31595">MEKQSHEYTIIDIPDIEIDRLQSNQPKPLKDEKMSGGMRFLRVALLVMRGRSQKPKAIQQVGQIDDGSKSRWKKVVGSTRPLHLQSNQSPVSDSGSFFHLPKWPAMECRGNASNFVAEEGPHSASLPSSRYASAVGLNELVQCDEENVKQEVIVKECEERIHGDGDEMIDSKAEDFITHFYQEMRLQRMNTVDRLYAERSQSLIRLARHLYRVSKLARHPNNLVIERQAIRLSCRHGETVHMSCRLYQTGDMTQCLSSDYLVNLEHNTYVLNELGI</sequence>
<evidence type="ECO:0000313" key="2">
    <source>
        <dbReference type="Proteomes" id="UP000743370"/>
    </source>
</evidence>
<proteinExistence type="predicted"/>
<dbReference type="PANTHER" id="PTHR36378:SF1">
    <property type="entry name" value="COTTON FIBER PROTEIN"/>
    <property type="match status" value="1"/>
</dbReference>
<dbReference type="PANTHER" id="PTHR36378">
    <property type="entry name" value="COTTON FIBER PROTEIN"/>
    <property type="match status" value="1"/>
</dbReference>
<name>A0A8T0L1H8_PHAAN</name>
<protein>
    <submittedName>
        <fullName evidence="1">Uncharacterized protein</fullName>
    </submittedName>
</protein>
<dbReference type="Proteomes" id="UP000743370">
    <property type="component" value="Unassembled WGS sequence"/>
</dbReference>
<comment type="caution">
    <text evidence="1">The sequence shown here is derived from an EMBL/GenBank/DDBJ whole genome shotgun (WGS) entry which is preliminary data.</text>
</comment>
<dbReference type="EMBL" id="JABFOF010000002">
    <property type="protein sequence ID" value="KAG2406540.1"/>
    <property type="molecule type" value="Genomic_DNA"/>
</dbReference>
<dbReference type="AlphaFoldDB" id="A0A8T0L1H8"/>
<evidence type="ECO:0000313" key="1">
    <source>
        <dbReference type="EMBL" id="KAG2406540.1"/>
    </source>
</evidence>
<dbReference type="Pfam" id="PF05553">
    <property type="entry name" value="DUF761"/>
    <property type="match status" value="1"/>
</dbReference>
<organism evidence="1 2">
    <name type="scientific">Phaseolus angularis</name>
    <name type="common">Azuki bean</name>
    <name type="synonym">Vigna angularis</name>
    <dbReference type="NCBI Taxonomy" id="3914"/>
    <lineage>
        <taxon>Eukaryota</taxon>
        <taxon>Viridiplantae</taxon>
        <taxon>Streptophyta</taxon>
        <taxon>Embryophyta</taxon>
        <taxon>Tracheophyta</taxon>
        <taxon>Spermatophyta</taxon>
        <taxon>Magnoliopsida</taxon>
        <taxon>eudicotyledons</taxon>
        <taxon>Gunneridae</taxon>
        <taxon>Pentapetalae</taxon>
        <taxon>rosids</taxon>
        <taxon>fabids</taxon>
        <taxon>Fabales</taxon>
        <taxon>Fabaceae</taxon>
        <taxon>Papilionoideae</taxon>
        <taxon>50 kb inversion clade</taxon>
        <taxon>NPAAA clade</taxon>
        <taxon>indigoferoid/millettioid clade</taxon>
        <taxon>Phaseoleae</taxon>
        <taxon>Vigna</taxon>
    </lineage>
</organism>